<dbReference type="RefSeq" id="WP_379583632.1">
    <property type="nucleotide sequence ID" value="NZ_JBHSQW010000011.1"/>
</dbReference>
<protein>
    <submittedName>
        <fullName evidence="2">VOC family protein</fullName>
    </submittedName>
</protein>
<sequence length="142" mass="15342">MPEIRSFHPRLVVEGGDAALDFYTAALGAEITERYTVDGRVVHAMLQVGPVRFAVKDADDADPAPGSDGPPVILTLEVDDADAVAERMLAAGARVVFPIADHDYGDRGGRLADPFGHHWMIAARRLDLTPDEIQARLDAVTR</sequence>
<dbReference type="SUPFAM" id="SSF54593">
    <property type="entry name" value="Glyoxalase/Bleomycin resistance protein/Dihydroxybiphenyl dioxygenase"/>
    <property type="match status" value="1"/>
</dbReference>
<evidence type="ECO:0000259" key="1">
    <source>
        <dbReference type="PROSITE" id="PS51819"/>
    </source>
</evidence>
<organism evidence="2 3">
    <name type="scientific">Pseudonocardia hispaniensis</name>
    <dbReference type="NCBI Taxonomy" id="904933"/>
    <lineage>
        <taxon>Bacteria</taxon>
        <taxon>Bacillati</taxon>
        <taxon>Actinomycetota</taxon>
        <taxon>Actinomycetes</taxon>
        <taxon>Pseudonocardiales</taxon>
        <taxon>Pseudonocardiaceae</taxon>
        <taxon>Pseudonocardia</taxon>
    </lineage>
</organism>
<feature type="domain" description="VOC" evidence="1">
    <location>
        <begin position="5"/>
        <end position="124"/>
    </location>
</feature>
<dbReference type="Proteomes" id="UP001596302">
    <property type="component" value="Unassembled WGS sequence"/>
</dbReference>
<dbReference type="PANTHER" id="PTHR34109">
    <property type="entry name" value="BNAUNNG04460D PROTEIN-RELATED"/>
    <property type="match status" value="1"/>
</dbReference>
<dbReference type="InterPro" id="IPR037523">
    <property type="entry name" value="VOC_core"/>
</dbReference>
<dbReference type="CDD" id="cd07246">
    <property type="entry name" value="VOC_like"/>
    <property type="match status" value="1"/>
</dbReference>
<dbReference type="PANTHER" id="PTHR34109:SF1">
    <property type="entry name" value="VOC DOMAIN-CONTAINING PROTEIN"/>
    <property type="match status" value="1"/>
</dbReference>
<proteinExistence type="predicted"/>
<dbReference type="PROSITE" id="PS51819">
    <property type="entry name" value="VOC"/>
    <property type="match status" value="1"/>
</dbReference>
<name>A0ABW1IZ51_9PSEU</name>
<dbReference type="Gene3D" id="3.30.720.110">
    <property type="match status" value="1"/>
</dbReference>
<keyword evidence="3" id="KW-1185">Reference proteome</keyword>
<reference evidence="3" key="1">
    <citation type="journal article" date="2019" name="Int. J. Syst. Evol. Microbiol.">
        <title>The Global Catalogue of Microorganisms (GCM) 10K type strain sequencing project: providing services to taxonomists for standard genome sequencing and annotation.</title>
        <authorList>
            <consortium name="The Broad Institute Genomics Platform"/>
            <consortium name="The Broad Institute Genome Sequencing Center for Infectious Disease"/>
            <person name="Wu L."/>
            <person name="Ma J."/>
        </authorList>
    </citation>
    <scope>NUCLEOTIDE SEQUENCE [LARGE SCALE GENOMIC DNA]</scope>
    <source>
        <strain evidence="3">CCM 8391</strain>
    </source>
</reference>
<evidence type="ECO:0000313" key="2">
    <source>
        <dbReference type="EMBL" id="MFC5993743.1"/>
    </source>
</evidence>
<evidence type="ECO:0000313" key="3">
    <source>
        <dbReference type="Proteomes" id="UP001596302"/>
    </source>
</evidence>
<gene>
    <name evidence="2" type="ORF">ACFQE5_05880</name>
</gene>
<dbReference type="InterPro" id="IPR004360">
    <property type="entry name" value="Glyas_Fos-R_dOase_dom"/>
</dbReference>
<dbReference type="Gene3D" id="3.30.720.120">
    <property type="match status" value="1"/>
</dbReference>
<comment type="caution">
    <text evidence="2">The sequence shown here is derived from an EMBL/GenBank/DDBJ whole genome shotgun (WGS) entry which is preliminary data.</text>
</comment>
<accession>A0ABW1IZ51</accession>
<dbReference type="EMBL" id="JBHSQW010000011">
    <property type="protein sequence ID" value="MFC5993743.1"/>
    <property type="molecule type" value="Genomic_DNA"/>
</dbReference>
<dbReference type="InterPro" id="IPR029068">
    <property type="entry name" value="Glyas_Bleomycin-R_OHBP_Dase"/>
</dbReference>
<dbReference type="Pfam" id="PF00903">
    <property type="entry name" value="Glyoxalase"/>
    <property type="match status" value="1"/>
</dbReference>